<dbReference type="GO" id="GO:0000156">
    <property type="term" value="F:phosphorelay response regulator activity"/>
    <property type="evidence" value="ECO:0007669"/>
    <property type="project" value="InterPro"/>
</dbReference>
<proteinExistence type="predicted"/>
<dbReference type="SMART" id="SM00850">
    <property type="entry name" value="LytTR"/>
    <property type="match status" value="1"/>
</dbReference>
<dbReference type="InterPro" id="IPR007492">
    <property type="entry name" value="LytTR_DNA-bd_dom"/>
</dbReference>
<sequence length="150" mass="17310">MKLRLEQISNGEEEVIVRYRQMTPTVQAISDLVAQGSEKILGRNEQGERYLFLDDILYFESIDSKTFAYTQKDVWQVACSLKDLVTSYAFKGFFRCAKAMVLNLYRIEYFKSQSFGRIEATLDNGEIVVISRKYAGHLRQLLEEGVQDEG</sequence>
<dbReference type="AlphaFoldDB" id="A0A7X9LCK1"/>
<dbReference type="GO" id="GO:0003677">
    <property type="term" value="F:DNA binding"/>
    <property type="evidence" value="ECO:0007669"/>
    <property type="project" value="InterPro"/>
</dbReference>
<dbReference type="PANTHER" id="PTHR37299">
    <property type="entry name" value="TRANSCRIPTIONAL REGULATOR-RELATED"/>
    <property type="match status" value="1"/>
</dbReference>
<protein>
    <submittedName>
        <fullName evidence="2">LytTR family transcriptional regulator</fullName>
    </submittedName>
</protein>
<feature type="domain" description="HTH LytTR-type" evidence="1">
    <location>
        <begin position="53"/>
        <end position="144"/>
    </location>
</feature>
<dbReference type="EMBL" id="JABASA010000001">
    <property type="protein sequence ID" value="NMD48247.1"/>
    <property type="molecule type" value="Genomic_DNA"/>
</dbReference>
<evidence type="ECO:0000313" key="2">
    <source>
        <dbReference type="EMBL" id="NMD48247.1"/>
    </source>
</evidence>
<dbReference type="RefSeq" id="WP_003088043.1">
    <property type="nucleotide sequence ID" value="NZ_CP043405.1"/>
</dbReference>
<comment type="caution">
    <text evidence="2">The sequence shown here is derived from an EMBL/GenBank/DDBJ whole genome shotgun (WGS) entry which is preliminary data.</text>
</comment>
<dbReference type="Pfam" id="PF04397">
    <property type="entry name" value="LytTR"/>
    <property type="match status" value="1"/>
</dbReference>
<reference evidence="2 3" key="1">
    <citation type="submission" date="2020-04" db="EMBL/GenBank/DDBJ databases">
        <title>MicrobeNet Type strains.</title>
        <authorList>
            <person name="Nicholson A.C."/>
        </authorList>
    </citation>
    <scope>NUCLEOTIDE SEQUENCE [LARGE SCALE GENOMIC DNA]</scope>
    <source>
        <strain evidence="2 3">DSM 22768</strain>
    </source>
</reference>
<evidence type="ECO:0000313" key="3">
    <source>
        <dbReference type="Proteomes" id="UP000532121"/>
    </source>
</evidence>
<organism evidence="2 3">
    <name type="scientific">Streptococcus ratti</name>
    <dbReference type="NCBI Taxonomy" id="1341"/>
    <lineage>
        <taxon>Bacteria</taxon>
        <taxon>Bacillati</taxon>
        <taxon>Bacillota</taxon>
        <taxon>Bacilli</taxon>
        <taxon>Lactobacillales</taxon>
        <taxon>Streptococcaceae</taxon>
        <taxon>Streptococcus</taxon>
    </lineage>
</organism>
<accession>A0A7X9LCK1</accession>
<evidence type="ECO:0000259" key="1">
    <source>
        <dbReference type="PROSITE" id="PS50930"/>
    </source>
</evidence>
<name>A0A7X9LCK1_STRRT</name>
<dbReference type="Gene3D" id="2.40.50.1020">
    <property type="entry name" value="LytTr DNA-binding domain"/>
    <property type="match status" value="1"/>
</dbReference>
<dbReference type="InterPro" id="IPR046947">
    <property type="entry name" value="LytR-like"/>
</dbReference>
<gene>
    <name evidence="2" type="ORF">HHO37_00835</name>
</gene>
<dbReference type="Proteomes" id="UP000532121">
    <property type="component" value="Unassembled WGS sequence"/>
</dbReference>
<dbReference type="PROSITE" id="PS50930">
    <property type="entry name" value="HTH_LYTTR"/>
    <property type="match status" value="1"/>
</dbReference>
<dbReference type="PANTHER" id="PTHR37299:SF4">
    <property type="entry name" value="TRANSCRIPTIONAL REGULATOR"/>
    <property type="match status" value="1"/>
</dbReference>